<dbReference type="Proteomes" id="UP000001695">
    <property type="component" value="Chromosome"/>
</dbReference>
<comment type="cofactor">
    <cofactor evidence="2 6 7">
        <name>pyridoxal 5'-phosphate</name>
        <dbReference type="ChEBI" id="CHEBI:597326"/>
    </cofactor>
</comment>
<evidence type="ECO:0000313" key="11">
    <source>
        <dbReference type="Proteomes" id="UP000001695"/>
    </source>
</evidence>
<dbReference type="SUPFAM" id="SSF51419">
    <property type="entry name" value="PLP-binding barrel"/>
    <property type="match status" value="1"/>
</dbReference>
<dbReference type="RefSeq" id="WP_012385274.1">
    <property type="nucleotide sequence ID" value="NC_010581.1"/>
</dbReference>
<evidence type="ECO:0000256" key="2">
    <source>
        <dbReference type="ARBA" id="ARBA00001933"/>
    </source>
</evidence>
<dbReference type="Gene3D" id="3.20.20.10">
    <property type="entry name" value="Alanine racemase"/>
    <property type="match status" value="1"/>
</dbReference>
<dbReference type="PANTHER" id="PTHR30511:SF0">
    <property type="entry name" value="ALANINE RACEMASE, CATABOLIC-RELATED"/>
    <property type="match status" value="1"/>
</dbReference>
<gene>
    <name evidence="10" type="ordered locus">Bind_2308</name>
</gene>
<dbReference type="InterPro" id="IPR000821">
    <property type="entry name" value="Ala_racemase"/>
</dbReference>
<feature type="binding site" evidence="6 8">
    <location>
        <position position="322"/>
    </location>
    <ligand>
        <name>substrate</name>
    </ligand>
</feature>
<keyword evidence="11" id="KW-1185">Reference proteome</keyword>
<dbReference type="GO" id="GO:0030170">
    <property type="term" value="F:pyridoxal phosphate binding"/>
    <property type="evidence" value="ECO:0007669"/>
    <property type="project" value="UniProtKB-UniRule"/>
</dbReference>
<evidence type="ECO:0000256" key="8">
    <source>
        <dbReference type="PIRSR" id="PIRSR600821-52"/>
    </source>
</evidence>
<proteinExistence type="inferred from homology"/>
<feature type="active site" description="Proton acceptor; specific for D-alanine" evidence="6">
    <location>
        <position position="46"/>
    </location>
</feature>
<evidence type="ECO:0000313" key="10">
    <source>
        <dbReference type="EMBL" id="ACB95921.1"/>
    </source>
</evidence>
<protein>
    <recommendedName>
        <fullName evidence="3 6">Alanine racemase</fullName>
        <ecNumber evidence="3 6">5.1.1.1</ecNumber>
    </recommendedName>
</protein>
<feature type="domain" description="Alanine racemase C-terminal" evidence="9">
    <location>
        <begin position="248"/>
        <end position="377"/>
    </location>
</feature>
<dbReference type="EC" id="5.1.1.1" evidence="3 6"/>
<dbReference type="InterPro" id="IPR001608">
    <property type="entry name" value="Ala_racemase_N"/>
</dbReference>
<dbReference type="InterPro" id="IPR009006">
    <property type="entry name" value="Ala_racemase/Decarboxylase_C"/>
</dbReference>
<evidence type="ECO:0000256" key="4">
    <source>
        <dbReference type="ARBA" id="ARBA00022898"/>
    </source>
</evidence>
<keyword evidence="4 6" id="KW-0663">Pyridoxal phosphate</keyword>
<dbReference type="EMBL" id="CP001016">
    <property type="protein sequence ID" value="ACB95921.1"/>
    <property type="molecule type" value="Genomic_DNA"/>
</dbReference>
<dbReference type="GO" id="GO:0030632">
    <property type="term" value="P:D-alanine biosynthetic process"/>
    <property type="evidence" value="ECO:0007669"/>
    <property type="project" value="UniProtKB-UniRule"/>
</dbReference>
<feature type="active site" description="Proton acceptor; specific for L-alanine" evidence="6">
    <location>
        <position position="269"/>
    </location>
</feature>
<evidence type="ECO:0000256" key="1">
    <source>
        <dbReference type="ARBA" id="ARBA00000316"/>
    </source>
</evidence>
<reference evidence="11" key="1">
    <citation type="submission" date="2008-03" db="EMBL/GenBank/DDBJ databases">
        <title>Complete sequence of chromosome of Beijerinckia indica subsp. indica ATCC 9039.</title>
        <authorList>
            <consortium name="US DOE Joint Genome Institute"/>
            <person name="Copeland A."/>
            <person name="Lucas S."/>
            <person name="Lapidus A."/>
            <person name="Glavina del Rio T."/>
            <person name="Dalin E."/>
            <person name="Tice H."/>
            <person name="Bruce D."/>
            <person name="Goodwin L."/>
            <person name="Pitluck S."/>
            <person name="LaButti K."/>
            <person name="Schmutz J."/>
            <person name="Larimer F."/>
            <person name="Land M."/>
            <person name="Hauser L."/>
            <person name="Kyrpides N."/>
            <person name="Mikhailova N."/>
            <person name="Dunfield P.F."/>
            <person name="Dedysh S.N."/>
            <person name="Liesack W."/>
            <person name="Saw J.H."/>
            <person name="Alam M."/>
            <person name="Chen Y."/>
            <person name="Murrell J.C."/>
            <person name="Richardson P."/>
        </authorList>
    </citation>
    <scope>NUCLEOTIDE SEQUENCE [LARGE SCALE GENOMIC DNA]</scope>
    <source>
        <strain evidence="11">ATCC 9039 / DSM 1715 / NCIMB 8712</strain>
    </source>
</reference>
<evidence type="ECO:0000256" key="7">
    <source>
        <dbReference type="PIRSR" id="PIRSR600821-50"/>
    </source>
</evidence>
<dbReference type="SUPFAM" id="SSF50621">
    <property type="entry name" value="Alanine racemase C-terminal domain-like"/>
    <property type="match status" value="1"/>
</dbReference>
<dbReference type="OrthoDB" id="9813814at2"/>
<dbReference type="STRING" id="395963.Bind_2308"/>
<dbReference type="GO" id="GO:0005829">
    <property type="term" value="C:cytosol"/>
    <property type="evidence" value="ECO:0007669"/>
    <property type="project" value="TreeGrafter"/>
</dbReference>
<dbReference type="HOGENOM" id="CLU_028393_1_1_5"/>
<feature type="binding site" evidence="6 8">
    <location>
        <position position="150"/>
    </location>
    <ligand>
        <name>substrate</name>
    </ligand>
</feature>
<reference evidence="10 11" key="2">
    <citation type="journal article" date="2010" name="J. Bacteriol.">
        <title>Complete genome sequence of Beijerinckia indica subsp. indica.</title>
        <authorList>
            <person name="Tamas I."/>
            <person name="Dedysh S.N."/>
            <person name="Liesack W."/>
            <person name="Stott M.B."/>
            <person name="Alam M."/>
            <person name="Murrell J.C."/>
            <person name="Dunfield P.F."/>
        </authorList>
    </citation>
    <scope>NUCLEOTIDE SEQUENCE [LARGE SCALE GENOMIC DNA]</scope>
    <source>
        <strain evidence="11">ATCC 9039 / DSM 1715 / NCIMB 8712</strain>
    </source>
</reference>
<comment type="similarity">
    <text evidence="6">Belongs to the alanine racemase family.</text>
</comment>
<comment type="catalytic activity">
    <reaction evidence="1 6">
        <text>L-alanine = D-alanine</text>
        <dbReference type="Rhea" id="RHEA:20249"/>
        <dbReference type="ChEBI" id="CHEBI:57416"/>
        <dbReference type="ChEBI" id="CHEBI:57972"/>
        <dbReference type="EC" id="5.1.1.1"/>
    </reaction>
</comment>
<dbReference type="GO" id="GO:0008784">
    <property type="term" value="F:alanine racemase activity"/>
    <property type="evidence" value="ECO:0007669"/>
    <property type="project" value="UniProtKB-UniRule"/>
</dbReference>
<dbReference type="Gene3D" id="2.40.37.10">
    <property type="entry name" value="Lyase, Ornithine Decarboxylase, Chain A, domain 1"/>
    <property type="match status" value="1"/>
</dbReference>
<dbReference type="InterPro" id="IPR011079">
    <property type="entry name" value="Ala_racemase_C"/>
</dbReference>
<accession>B2IHD6</accession>
<dbReference type="NCBIfam" id="TIGR00492">
    <property type="entry name" value="alr"/>
    <property type="match status" value="1"/>
</dbReference>
<evidence type="ECO:0000256" key="5">
    <source>
        <dbReference type="ARBA" id="ARBA00023235"/>
    </source>
</evidence>
<dbReference type="UniPathway" id="UPA00042">
    <property type="reaction ID" value="UER00497"/>
</dbReference>
<keyword evidence="5 6" id="KW-0413">Isomerase</keyword>
<evidence type="ECO:0000256" key="3">
    <source>
        <dbReference type="ARBA" id="ARBA00013089"/>
    </source>
</evidence>
<dbReference type="Pfam" id="PF00842">
    <property type="entry name" value="Ala_racemase_C"/>
    <property type="match status" value="1"/>
</dbReference>
<dbReference type="HAMAP" id="MF_01201">
    <property type="entry name" value="Ala_racemase"/>
    <property type="match status" value="1"/>
</dbReference>
<dbReference type="SMART" id="SM01005">
    <property type="entry name" value="Ala_racemase_C"/>
    <property type="match status" value="1"/>
</dbReference>
<evidence type="ECO:0000256" key="6">
    <source>
        <dbReference type="HAMAP-Rule" id="MF_01201"/>
    </source>
</evidence>
<dbReference type="eggNOG" id="COG0787">
    <property type="taxonomic scope" value="Bacteria"/>
</dbReference>
<dbReference type="CDD" id="cd00430">
    <property type="entry name" value="PLPDE_III_AR"/>
    <property type="match status" value="1"/>
</dbReference>
<dbReference type="Pfam" id="PF01168">
    <property type="entry name" value="Ala_racemase_N"/>
    <property type="match status" value="1"/>
</dbReference>
<comment type="pathway">
    <text evidence="6">Amino-acid biosynthesis; D-alanine biosynthesis; D-alanine from L-alanine: step 1/1.</text>
</comment>
<dbReference type="PRINTS" id="PR00992">
    <property type="entry name" value="ALARACEMASE"/>
</dbReference>
<evidence type="ECO:0000259" key="9">
    <source>
        <dbReference type="SMART" id="SM01005"/>
    </source>
</evidence>
<name>B2IHD6_BEII9</name>
<sequence length="379" mass="41261">MNDLREPAVSQLESGATLSVDLAAIVRNWRTLQAVCGEAECGAVVKADAYGVGLEPVVRELSAAGCKTYFVAHVFEGRRARAIDASAIIYVLNGLVPGTAPAYLEHGLRPVLCSLPEIEEWLQFCALFGRRSAEGETLPAALQLDTGLNRLGLRLDQIERAADLTESLNIKLILSQFIWSGQSNLARCETQVSLFESMRQPWKQVPASIANSAGIFLERTPLYDLVRPGYALYGGNPAPGRPNPMQGVLRLEARILQVNHVEQGETVGYDGRYLAKSPRRLATISIGYADGIPRSALGSEVHPGGEVVVKGVRCPFVGRVSMDLTVVDITLAPEAMRGDTVELIGKAISIDELATRSRTIGYEILTNLGSRFYRRYTHL</sequence>
<organism evidence="10 11">
    <name type="scientific">Beijerinckia indica subsp. indica (strain ATCC 9039 / DSM 1715 / NCIMB 8712)</name>
    <dbReference type="NCBI Taxonomy" id="395963"/>
    <lineage>
        <taxon>Bacteria</taxon>
        <taxon>Pseudomonadati</taxon>
        <taxon>Pseudomonadota</taxon>
        <taxon>Alphaproteobacteria</taxon>
        <taxon>Hyphomicrobiales</taxon>
        <taxon>Beijerinckiaceae</taxon>
        <taxon>Beijerinckia</taxon>
    </lineage>
</organism>
<dbReference type="AlphaFoldDB" id="B2IHD6"/>
<dbReference type="InterPro" id="IPR029066">
    <property type="entry name" value="PLP-binding_barrel"/>
</dbReference>
<feature type="modified residue" description="N6-(pyridoxal phosphate)lysine" evidence="6 7">
    <location>
        <position position="46"/>
    </location>
</feature>
<dbReference type="KEGG" id="bid:Bind_2308"/>
<dbReference type="PANTHER" id="PTHR30511">
    <property type="entry name" value="ALANINE RACEMASE"/>
    <property type="match status" value="1"/>
</dbReference>
<comment type="function">
    <text evidence="6">Catalyzes the interconversion of L-alanine and D-alanine. May also act on other amino acids.</text>
</comment>